<evidence type="ECO:0000256" key="1">
    <source>
        <dbReference type="SAM" id="MobiDB-lite"/>
    </source>
</evidence>
<dbReference type="AlphaFoldDB" id="A0A7J8GLM6"/>
<feature type="region of interest" description="Disordered" evidence="1">
    <location>
        <begin position="152"/>
        <end position="189"/>
    </location>
</feature>
<organism evidence="2 3">
    <name type="scientific">Molossus molossus</name>
    <name type="common">Pallas' mastiff bat</name>
    <name type="synonym">Vespertilio molossus</name>
    <dbReference type="NCBI Taxonomy" id="27622"/>
    <lineage>
        <taxon>Eukaryota</taxon>
        <taxon>Metazoa</taxon>
        <taxon>Chordata</taxon>
        <taxon>Craniata</taxon>
        <taxon>Vertebrata</taxon>
        <taxon>Euteleostomi</taxon>
        <taxon>Mammalia</taxon>
        <taxon>Eutheria</taxon>
        <taxon>Laurasiatheria</taxon>
        <taxon>Chiroptera</taxon>
        <taxon>Yangochiroptera</taxon>
        <taxon>Molossidae</taxon>
        <taxon>Molossus</taxon>
    </lineage>
</organism>
<feature type="compositionally biased region" description="Basic and acidic residues" evidence="1">
    <location>
        <begin position="154"/>
        <end position="166"/>
    </location>
</feature>
<proteinExistence type="predicted"/>
<comment type="caution">
    <text evidence="2">The sequence shown here is derived from an EMBL/GenBank/DDBJ whole genome shotgun (WGS) entry which is preliminary data.</text>
</comment>
<sequence>MSWDSSGTQEPTHALPCWFLAKESQEHKPTADEEVQRVRSQAKERLSMWSLGLARWQLEACWSPVCKLSEPLSYWVFLEASLHGHLDWSFVTDSIPVPPTRGQGGTERPTLLFLVGSPGIQLRPCVLSRCQLTATNPAAAGLLLQGSKVFQEPRTQDRASEQRRSQCLDQSGTPRASGAGCPELGAEAR</sequence>
<protein>
    <submittedName>
        <fullName evidence="2">Uncharacterized protein</fullName>
    </submittedName>
</protein>
<evidence type="ECO:0000313" key="2">
    <source>
        <dbReference type="EMBL" id="KAF6460499.1"/>
    </source>
</evidence>
<accession>A0A7J8GLM6</accession>
<gene>
    <name evidence="2" type="ORF">HJG59_011417</name>
</gene>
<dbReference type="Proteomes" id="UP000550707">
    <property type="component" value="Unassembled WGS sequence"/>
</dbReference>
<evidence type="ECO:0000313" key="3">
    <source>
        <dbReference type="Proteomes" id="UP000550707"/>
    </source>
</evidence>
<keyword evidence="3" id="KW-1185">Reference proteome</keyword>
<reference evidence="2 3" key="1">
    <citation type="journal article" date="2020" name="Nature">
        <title>Six reference-quality genomes reveal evolution of bat adaptations.</title>
        <authorList>
            <person name="Jebb D."/>
            <person name="Huang Z."/>
            <person name="Pippel M."/>
            <person name="Hughes G.M."/>
            <person name="Lavrichenko K."/>
            <person name="Devanna P."/>
            <person name="Winkler S."/>
            <person name="Jermiin L.S."/>
            <person name="Skirmuntt E.C."/>
            <person name="Katzourakis A."/>
            <person name="Burkitt-Gray L."/>
            <person name="Ray D.A."/>
            <person name="Sullivan K.A.M."/>
            <person name="Roscito J.G."/>
            <person name="Kirilenko B.M."/>
            <person name="Davalos L.M."/>
            <person name="Corthals A.P."/>
            <person name="Power M.L."/>
            <person name="Jones G."/>
            <person name="Ransome R.D."/>
            <person name="Dechmann D.K.N."/>
            <person name="Locatelli A.G."/>
            <person name="Puechmaille S.J."/>
            <person name="Fedrigo O."/>
            <person name="Jarvis E.D."/>
            <person name="Hiller M."/>
            <person name="Vernes S.C."/>
            <person name="Myers E.W."/>
            <person name="Teeling E.C."/>
        </authorList>
    </citation>
    <scope>NUCLEOTIDE SEQUENCE [LARGE SCALE GENOMIC DNA]</scope>
    <source>
        <strain evidence="2">MMolMol1</strain>
        <tissue evidence="2">Muscle</tissue>
    </source>
</reference>
<dbReference type="InParanoid" id="A0A7J8GLM6"/>
<name>A0A7J8GLM6_MOLMO</name>
<dbReference type="EMBL" id="JACASF010000009">
    <property type="protein sequence ID" value="KAF6460499.1"/>
    <property type="molecule type" value="Genomic_DNA"/>
</dbReference>